<reference evidence="1 2" key="1">
    <citation type="journal article" date="2023" name="Science">
        <title>Complex scaffold remodeling in plant triterpene biosynthesis.</title>
        <authorList>
            <person name="De La Pena R."/>
            <person name="Hodgson H."/>
            <person name="Liu J.C."/>
            <person name="Stephenson M.J."/>
            <person name="Martin A.C."/>
            <person name="Owen C."/>
            <person name="Harkess A."/>
            <person name="Leebens-Mack J."/>
            <person name="Jimenez L.E."/>
            <person name="Osbourn A."/>
            <person name="Sattely E.S."/>
        </authorList>
    </citation>
    <scope>NUCLEOTIDE SEQUENCE [LARGE SCALE GENOMIC DNA]</scope>
    <source>
        <strain evidence="2">cv. JPN11</strain>
        <tissue evidence="1">Leaf</tissue>
    </source>
</reference>
<dbReference type="EMBL" id="CM051405">
    <property type="protein sequence ID" value="KAJ4705254.1"/>
    <property type="molecule type" value="Genomic_DNA"/>
</dbReference>
<comment type="caution">
    <text evidence="1">The sequence shown here is derived from an EMBL/GenBank/DDBJ whole genome shotgun (WGS) entry which is preliminary data.</text>
</comment>
<name>A0ACC1X299_MELAZ</name>
<keyword evidence="2" id="KW-1185">Reference proteome</keyword>
<sequence length="84" mass="9184">MANAADDLANLIKANSWDWPDAVFGHSMGGKVASHFARSCARAEYGQSVALPKQNLSFSEEFMCPACNHKPVYVILCFTSNLEC</sequence>
<gene>
    <name evidence="1" type="ORF">OWV82_022055</name>
</gene>
<evidence type="ECO:0000313" key="1">
    <source>
        <dbReference type="EMBL" id="KAJ4705254.1"/>
    </source>
</evidence>
<dbReference type="Proteomes" id="UP001164539">
    <property type="component" value="Chromosome 12"/>
</dbReference>
<evidence type="ECO:0000313" key="2">
    <source>
        <dbReference type="Proteomes" id="UP001164539"/>
    </source>
</evidence>
<protein>
    <submittedName>
        <fullName evidence="1">Alpha/beta hydrolase domain-containing protein 11</fullName>
    </submittedName>
</protein>
<proteinExistence type="predicted"/>
<keyword evidence="1" id="KW-0378">Hydrolase</keyword>
<organism evidence="1 2">
    <name type="scientific">Melia azedarach</name>
    <name type="common">Chinaberry tree</name>
    <dbReference type="NCBI Taxonomy" id="155640"/>
    <lineage>
        <taxon>Eukaryota</taxon>
        <taxon>Viridiplantae</taxon>
        <taxon>Streptophyta</taxon>
        <taxon>Embryophyta</taxon>
        <taxon>Tracheophyta</taxon>
        <taxon>Spermatophyta</taxon>
        <taxon>Magnoliopsida</taxon>
        <taxon>eudicotyledons</taxon>
        <taxon>Gunneridae</taxon>
        <taxon>Pentapetalae</taxon>
        <taxon>rosids</taxon>
        <taxon>malvids</taxon>
        <taxon>Sapindales</taxon>
        <taxon>Meliaceae</taxon>
        <taxon>Melia</taxon>
    </lineage>
</organism>
<accession>A0ACC1X299</accession>